<accession>A0ABQ9GA11</accession>
<dbReference type="Proteomes" id="UP001159363">
    <property type="component" value="Chromosome 13"/>
</dbReference>
<proteinExistence type="predicted"/>
<evidence type="ECO:0000313" key="1">
    <source>
        <dbReference type="EMBL" id="KAJ8868361.1"/>
    </source>
</evidence>
<keyword evidence="2" id="KW-1185">Reference proteome</keyword>
<reference evidence="1 2" key="1">
    <citation type="submission" date="2023-02" db="EMBL/GenBank/DDBJ databases">
        <title>LHISI_Scaffold_Assembly.</title>
        <authorList>
            <person name="Stuart O.P."/>
            <person name="Cleave R."/>
            <person name="Magrath M.J.L."/>
            <person name="Mikheyev A.S."/>
        </authorList>
    </citation>
    <scope>NUCLEOTIDE SEQUENCE [LARGE SCALE GENOMIC DNA]</scope>
    <source>
        <strain evidence="1">Daus_M_001</strain>
        <tissue evidence="1">Leg muscle</tissue>
    </source>
</reference>
<dbReference type="EMBL" id="JARBHB010000014">
    <property type="protein sequence ID" value="KAJ8868361.1"/>
    <property type="molecule type" value="Genomic_DNA"/>
</dbReference>
<protein>
    <submittedName>
        <fullName evidence="1">Uncharacterized protein</fullName>
    </submittedName>
</protein>
<gene>
    <name evidence="1" type="ORF">PR048_029877</name>
</gene>
<comment type="caution">
    <text evidence="1">The sequence shown here is derived from an EMBL/GenBank/DDBJ whole genome shotgun (WGS) entry which is preliminary data.</text>
</comment>
<evidence type="ECO:0000313" key="2">
    <source>
        <dbReference type="Proteomes" id="UP001159363"/>
    </source>
</evidence>
<sequence length="107" mass="11336">MQEQEKREIPVKIRRPVASSGAIPTCENLGATSPQWYPMLPEAEGGEEAALAIQEGVVDVDGISVIAVQWYPMLPEAEGGEEAALAIQEGEVDVDGISFIAVVTDVA</sequence>
<name>A0ABQ9GA11_9NEOP</name>
<organism evidence="1 2">
    <name type="scientific">Dryococelus australis</name>
    <dbReference type="NCBI Taxonomy" id="614101"/>
    <lineage>
        <taxon>Eukaryota</taxon>
        <taxon>Metazoa</taxon>
        <taxon>Ecdysozoa</taxon>
        <taxon>Arthropoda</taxon>
        <taxon>Hexapoda</taxon>
        <taxon>Insecta</taxon>
        <taxon>Pterygota</taxon>
        <taxon>Neoptera</taxon>
        <taxon>Polyneoptera</taxon>
        <taxon>Phasmatodea</taxon>
        <taxon>Verophasmatodea</taxon>
        <taxon>Anareolatae</taxon>
        <taxon>Phasmatidae</taxon>
        <taxon>Eurycanthinae</taxon>
        <taxon>Dryococelus</taxon>
    </lineage>
</organism>